<name>A0AAV8ZXG6_ACOGR</name>
<reference evidence="1" key="1">
    <citation type="journal article" date="2023" name="Nat. Commun.">
        <title>Diploid and tetraploid genomes of Acorus and the evolution of monocots.</title>
        <authorList>
            <person name="Ma L."/>
            <person name="Liu K.W."/>
            <person name="Li Z."/>
            <person name="Hsiao Y.Y."/>
            <person name="Qi Y."/>
            <person name="Fu T."/>
            <person name="Tang G.D."/>
            <person name="Zhang D."/>
            <person name="Sun W.H."/>
            <person name="Liu D.K."/>
            <person name="Li Y."/>
            <person name="Chen G.Z."/>
            <person name="Liu X.D."/>
            <person name="Liao X.Y."/>
            <person name="Jiang Y.T."/>
            <person name="Yu X."/>
            <person name="Hao Y."/>
            <person name="Huang J."/>
            <person name="Zhao X.W."/>
            <person name="Ke S."/>
            <person name="Chen Y.Y."/>
            <person name="Wu W.L."/>
            <person name="Hsu J.L."/>
            <person name="Lin Y.F."/>
            <person name="Huang M.D."/>
            <person name="Li C.Y."/>
            <person name="Huang L."/>
            <person name="Wang Z.W."/>
            <person name="Zhao X."/>
            <person name="Zhong W.Y."/>
            <person name="Peng D.H."/>
            <person name="Ahmad S."/>
            <person name="Lan S."/>
            <person name="Zhang J.S."/>
            <person name="Tsai W.C."/>
            <person name="Van de Peer Y."/>
            <person name="Liu Z.J."/>
        </authorList>
    </citation>
    <scope>NUCLEOTIDE SEQUENCE</scope>
    <source>
        <strain evidence="1">SCP</strain>
    </source>
</reference>
<dbReference type="Gene3D" id="3.40.50.1820">
    <property type="entry name" value="alpha/beta hydrolase"/>
    <property type="match status" value="1"/>
</dbReference>
<comment type="caution">
    <text evidence="1">The sequence shown here is derived from an EMBL/GenBank/DDBJ whole genome shotgun (WGS) entry which is preliminary data.</text>
</comment>
<protein>
    <submittedName>
        <fullName evidence="1">Uncharacterized protein</fullName>
    </submittedName>
</protein>
<accession>A0AAV8ZXG6</accession>
<reference evidence="1" key="2">
    <citation type="submission" date="2023-06" db="EMBL/GenBank/DDBJ databases">
        <authorList>
            <person name="Ma L."/>
            <person name="Liu K.-W."/>
            <person name="Li Z."/>
            <person name="Hsiao Y.-Y."/>
            <person name="Qi Y."/>
            <person name="Fu T."/>
            <person name="Tang G."/>
            <person name="Zhang D."/>
            <person name="Sun W.-H."/>
            <person name="Liu D.-K."/>
            <person name="Li Y."/>
            <person name="Chen G.-Z."/>
            <person name="Liu X.-D."/>
            <person name="Liao X.-Y."/>
            <person name="Jiang Y.-T."/>
            <person name="Yu X."/>
            <person name="Hao Y."/>
            <person name="Huang J."/>
            <person name="Zhao X.-W."/>
            <person name="Ke S."/>
            <person name="Chen Y.-Y."/>
            <person name="Wu W.-L."/>
            <person name="Hsu J.-L."/>
            <person name="Lin Y.-F."/>
            <person name="Huang M.-D."/>
            <person name="Li C.-Y."/>
            <person name="Huang L."/>
            <person name="Wang Z.-W."/>
            <person name="Zhao X."/>
            <person name="Zhong W.-Y."/>
            <person name="Peng D.-H."/>
            <person name="Ahmad S."/>
            <person name="Lan S."/>
            <person name="Zhang J.-S."/>
            <person name="Tsai W.-C."/>
            <person name="Van De Peer Y."/>
            <person name="Liu Z.-J."/>
        </authorList>
    </citation>
    <scope>NUCLEOTIDE SEQUENCE</scope>
    <source>
        <strain evidence="1">SCP</strain>
        <tissue evidence="1">Leaves</tissue>
    </source>
</reference>
<proteinExistence type="predicted"/>
<dbReference type="Proteomes" id="UP001179952">
    <property type="component" value="Unassembled WGS sequence"/>
</dbReference>
<dbReference type="PANTHER" id="PTHR12265:SF0">
    <property type="entry name" value="EXPRESSED PROTEIN"/>
    <property type="match status" value="1"/>
</dbReference>
<dbReference type="SUPFAM" id="SSF53474">
    <property type="entry name" value="alpha/beta-Hydrolases"/>
    <property type="match status" value="1"/>
</dbReference>
<dbReference type="PANTHER" id="PTHR12265">
    <property type="entry name" value="TRANSMEMBRANE PROTEIN 53"/>
    <property type="match status" value="1"/>
</dbReference>
<dbReference type="AlphaFoldDB" id="A0AAV8ZXG6"/>
<organism evidence="1 2">
    <name type="scientific">Acorus gramineus</name>
    <name type="common">Dwarf sweet flag</name>
    <dbReference type="NCBI Taxonomy" id="55184"/>
    <lineage>
        <taxon>Eukaryota</taxon>
        <taxon>Viridiplantae</taxon>
        <taxon>Streptophyta</taxon>
        <taxon>Embryophyta</taxon>
        <taxon>Tracheophyta</taxon>
        <taxon>Spermatophyta</taxon>
        <taxon>Magnoliopsida</taxon>
        <taxon>Liliopsida</taxon>
        <taxon>Acoraceae</taxon>
        <taxon>Acorus</taxon>
    </lineage>
</organism>
<sequence length="400" mass="44936">MFGERSRVYWGWKEGGEETGKAAEGIVAVFAWMSSKDKNVVPYVKLYASIGWNSLVCHSEFINQFFPGKAAAVALEVINELVKEVKTRPRPIVLASFSGGPKACMYKLLQILDGKCEDQQYLDEYKLVRDCICGQIYDSSPVDFTSEIGHRFALNPAVIKMSNPPRLLSWVAKAFSSGLDALFLDNFEAQRADYWQTLYSSVNMGPFLILCSEKDELAPYQIVCNFAQRLQELGGDVRLVKWTTSPHVGHYMLYPDEYKAAVTELLSKALTAYSQRMQDISESVCSLHNAAVNSNESLRRVAVGPGDHFFLPSSSEYHETKDTGAVQDQQKGNLFHLQDPPSLNAHGVLGKILFDVCVPKNIEEWDIKNAGPLNKHQRFGFSSRRPSAFNPIKFIRRSKL</sequence>
<dbReference type="Pfam" id="PF05705">
    <property type="entry name" value="DUF829"/>
    <property type="match status" value="1"/>
</dbReference>
<evidence type="ECO:0000313" key="2">
    <source>
        <dbReference type="Proteomes" id="UP001179952"/>
    </source>
</evidence>
<dbReference type="EMBL" id="JAUJYN010000070">
    <property type="protein sequence ID" value="KAK1256932.1"/>
    <property type="molecule type" value="Genomic_DNA"/>
</dbReference>
<evidence type="ECO:0000313" key="1">
    <source>
        <dbReference type="EMBL" id="KAK1256932.1"/>
    </source>
</evidence>
<gene>
    <name evidence="1" type="ORF">QJS04_geneDACA017234</name>
</gene>
<dbReference type="InterPro" id="IPR008547">
    <property type="entry name" value="DUF829_TMEM53"/>
</dbReference>
<keyword evidence="2" id="KW-1185">Reference proteome</keyword>
<dbReference type="InterPro" id="IPR029058">
    <property type="entry name" value="AB_hydrolase_fold"/>
</dbReference>